<protein>
    <submittedName>
        <fullName evidence="1">Uncharacterized protein</fullName>
    </submittedName>
</protein>
<accession>A0ABW7EWU2</accession>
<dbReference type="RefSeq" id="WP_394475695.1">
    <property type="nucleotide sequence ID" value="NZ_JBIGHV010000001.1"/>
</dbReference>
<comment type="caution">
    <text evidence="1">The sequence shown here is derived from an EMBL/GenBank/DDBJ whole genome shotgun (WGS) entry which is preliminary data.</text>
</comment>
<keyword evidence="2" id="KW-1185">Reference proteome</keyword>
<dbReference type="Proteomes" id="UP001606210">
    <property type="component" value="Unassembled WGS sequence"/>
</dbReference>
<name>A0ABW7EWU2_9BURK</name>
<dbReference type="EMBL" id="JBIGHV010000001">
    <property type="protein sequence ID" value="MFG6428765.1"/>
    <property type="molecule type" value="Genomic_DNA"/>
</dbReference>
<evidence type="ECO:0000313" key="2">
    <source>
        <dbReference type="Proteomes" id="UP001606210"/>
    </source>
</evidence>
<proteinExistence type="predicted"/>
<reference evidence="1 2" key="1">
    <citation type="submission" date="2024-08" db="EMBL/GenBank/DDBJ databases">
        <authorList>
            <person name="Lu H."/>
        </authorList>
    </citation>
    <scope>NUCLEOTIDE SEQUENCE [LARGE SCALE GENOMIC DNA]</scope>
    <source>
        <strain evidence="1 2">LYH14W</strain>
    </source>
</reference>
<evidence type="ECO:0000313" key="1">
    <source>
        <dbReference type="EMBL" id="MFG6428765.1"/>
    </source>
</evidence>
<gene>
    <name evidence="1" type="ORF">ACG00Y_02515</name>
</gene>
<organism evidence="1 2">
    <name type="scientific">Pelomonas parva</name>
    <dbReference type="NCBI Taxonomy" id="3299032"/>
    <lineage>
        <taxon>Bacteria</taxon>
        <taxon>Pseudomonadati</taxon>
        <taxon>Pseudomonadota</taxon>
        <taxon>Betaproteobacteria</taxon>
        <taxon>Burkholderiales</taxon>
        <taxon>Sphaerotilaceae</taxon>
        <taxon>Roseateles</taxon>
    </lineage>
</organism>
<sequence length="476" mass="51090">MTSSTFVQRDFPARIANLGFSVDLPDSWQAQDLPEEEPAFDDATRLFGLAAVAAPYAAIILVASARPAFDEGTVQDWALWLIQQHQVQPSTLGPASLGDLPAIVGQCAVQGDFGPMTMFFAFAEDGGRLLHLSLIGPDALGAHVFQVWQRVLASFRLAAPQGATVLLQPQPEVMTAAPGDDLTLPDIGSFALAGGRATLEQTHPINQALLEQGQGFAPRIQAMDEDNGRAWVVSPALQAVLAVPLGWHLLDDSRRLLLLHPDSSVQISLEQLPAPEGDLQALLGRIEAQARADYPAPQCQRIASGATVGLAVFDIDDGPEPIAQLHLLVAGNEPETALRARVTTTREQATMAGDLGEVLLYGIQFQMEFEPPAPDDGQPEWAREAYALEAQDRLEEAEQAMRRGCDHIGVLISIAHMYRQRMLRLAQAGDTAGAAHARSKAVEWAYSYAGSATSGGEGAALSMERDEFVRELGGQT</sequence>